<dbReference type="EMBL" id="LGRX02035237">
    <property type="protein sequence ID" value="KAK3235710.1"/>
    <property type="molecule type" value="Genomic_DNA"/>
</dbReference>
<comment type="caution">
    <text evidence="3">The sequence shown here is derived from an EMBL/GenBank/DDBJ whole genome shotgun (WGS) entry which is preliminary data.</text>
</comment>
<dbReference type="InterPro" id="IPR040746">
    <property type="entry name" value="THO1_MOS11_C"/>
</dbReference>
<gene>
    <name evidence="3" type="ORF">CYMTET_54101</name>
</gene>
<evidence type="ECO:0000256" key="1">
    <source>
        <dbReference type="SAM" id="MobiDB-lite"/>
    </source>
</evidence>
<name>A0AAE0BGV9_9CHLO</name>
<proteinExistence type="predicted"/>
<accession>A0AAE0BGV9</accession>
<organism evidence="3 4">
    <name type="scientific">Cymbomonas tetramitiformis</name>
    <dbReference type="NCBI Taxonomy" id="36881"/>
    <lineage>
        <taxon>Eukaryota</taxon>
        <taxon>Viridiplantae</taxon>
        <taxon>Chlorophyta</taxon>
        <taxon>Pyramimonadophyceae</taxon>
        <taxon>Pyramimonadales</taxon>
        <taxon>Pyramimonadaceae</taxon>
        <taxon>Cymbomonas</taxon>
    </lineage>
</organism>
<sequence length="178" mass="20093">MDADDEGQEGRRQLSKTLETPVLSAVGKASSSPVSLPPENVNEAPDKMEAEREKHKNRASRFGTDFKEPKKAAVFSRSELVAMRVNREGFATGMDLYTEEELKKRETRAKKYGTQLLGRNPEEIEAQEKKNKRQERFGVIESEPAGAVMDIDLLEERKEVDTEAESRPEGAWHLAHSH</sequence>
<feature type="compositionally biased region" description="Basic and acidic residues" evidence="1">
    <location>
        <begin position="120"/>
        <end position="138"/>
    </location>
</feature>
<dbReference type="Proteomes" id="UP001190700">
    <property type="component" value="Unassembled WGS sequence"/>
</dbReference>
<evidence type="ECO:0000313" key="3">
    <source>
        <dbReference type="EMBL" id="KAK3235710.1"/>
    </source>
</evidence>
<feature type="region of interest" description="Disordered" evidence="1">
    <location>
        <begin position="1"/>
        <end position="65"/>
    </location>
</feature>
<reference evidence="3 4" key="1">
    <citation type="journal article" date="2015" name="Genome Biol. Evol.">
        <title>Comparative Genomics of a Bacterivorous Green Alga Reveals Evolutionary Causalities and Consequences of Phago-Mixotrophic Mode of Nutrition.</title>
        <authorList>
            <person name="Burns J.A."/>
            <person name="Paasch A."/>
            <person name="Narechania A."/>
            <person name="Kim E."/>
        </authorList>
    </citation>
    <scope>NUCLEOTIDE SEQUENCE [LARGE SCALE GENOMIC DNA]</scope>
    <source>
        <strain evidence="3 4">PLY_AMNH</strain>
    </source>
</reference>
<evidence type="ECO:0000313" key="4">
    <source>
        <dbReference type="Proteomes" id="UP001190700"/>
    </source>
</evidence>
<keyword evidence="4" id="KW-1185">Reference proteome</keyword>
<feature type="compositionally biased region" description="Basic and acidic residues" evidence="1">
    <location>
        <begin position="157"/>
        <end position="170"/>
    </location>
</feature>
<feature type="non-terminal residue" evidence="3">
    <location>
        <position position="178"/>
    </location>
</feature>
<feature type="region of interest" description="Disordered" evidence="1">
    <location>
        <begin position="157"/>
        <end position="178"/>
    </location>
</feature>
<feature type="compositionally biased region" description="Basic and acidic residues" evidence="1">
    <location>
        <begin position="44"/>
        <end position="54"/>
    </location>
</feature>
<feature type="region of interest" description="Disordered" evidence="1">
    <location>
        <begin position="112"/>
        <end position="143"/>
    </location>
</feature>
<feature type="domain" description="THO1-MOS11 C-terminal" evidence="2">
    <location>
        <begin position="99"/>
        <end position="138"/>
    </location>
</feature>
<dbReference type="Pfam" id="PF18592">
    <property type="entry name" value="Tho1_MOS11_C"/>
    <property type="match status" value="1"/>
</dbReference>
<protein>
    <recommendedName>
        <fullName evidence="2">THO1-MOS11 C-terminal domain-containing protein</fullName>
    </recommendedName>
</protein>
<dbReference type="AlphaFoldDB" id="A0AAE0BGV9"/>
<evidence type="ECO:0000259" key="2">
    <source>
        <dbReference type="Pfam" id="PF18592"/>
    </source>
</evidence>